<dbReference type="InterPro" id="IPR036397">
    <property type="entry name" value="RNaseH_sf"/>
</dbReference>
<name>A0A7R6PYQ7_9BACT</name>
<dbReference type="PANTHER" id="PTHR38462">
    <property type="entry name" value="EXONUCLEASE-LIKE PROTEIN"/>
    <property type="match status" value="1"/>
</dbReference>
<protein>
    <recommendedName>
        <fullName evidence="1">YprB ribonuclease H-like domain-containing protein</fullName>
    </recommendedName>
</protein>
<dbReference type="GO" id="GO:0003676">
    <property type="term" value="F:nucleic acid binding"/>
    <property type="evidence" value="ECO:0007669"/>
    <property type="project" value="InterPro"/>
</dbReference>
<dbReference type="PANTHER" id="PTHR38462:SF1">
    <property type="entry name" value="YPRB RIBONUCLEASE H-LIKE DOMAIN-CONTAINING PROTEIN"/>
    <property type="match status" value="1"/>
</dbReference>
<organism evidence="2 3">
    <name type="scientific">Thermotomaculum hydrothermale</name>
    <dbReference type="NCBI Taxonomy" id="981385"/>
    <lineage>
        <taxon>Bacteria</taxon>
        <taxon>Pseudomonadati</taxon>
        <taxon>Acidobacteriota</taxon>
        <taxon>Holophagae</taxon>
        <taxon>Thermotomaculales</taxon>
        <taxon>Thermotomaculaceae</taxon>
        <taxon>Thermotomaculum</taxon>
    </lineage>
</organism>
<dbReference type="SUPFAM" id="SSF48452">
    <property type="entry name" value="TPR-like"/>
    <property type="match status" value="1"/>
</dbReference>
<dbReference type="InterPro" id="IPR012337">
    <property type="entry name" value="RNaseH-like_sf"/>
</dbReference>
<evidence type="ECO:0000313" key="3">
    <source>
        <dbReference type="Proteomes" id="UP000595564"/>
    </source>
</evidence>
<proteinExistence type="predicted"/>
<dbReference type="AlphaFoldDB" id="A0A7R6PYQ7"/>
<dbReference type="Proteomes" id="UP000595564">
    <property type="component" value="Chromosome"/>
</dbReference>
<gene>
    <name evidence="2" type="ORF">TTHT_0494</name>
</gene>
<sequence>MALDFSNIHSLNQFKKNNEKKESRDFPFERENVFDIDLPSETSIYPFFREDFALQDAMFFDTETTGLSHGAGNMVFLAGIGYVDRGKLVIKQFFVSNPSIEFKLIETLLELFANRNIVISYNGKCFDIPVIKTRCVMNGINEPDVEQIDLYHISRFVWKDKLRSFRLVDIEREILKFERKDDLPGSMAPFAYREFLLRGKTELLERVFKHNLRDVYSLFEIFKIICNKNNIDVLFAKARKFFALKEFDESLDILRHILSLEIDDINKKKVYSLAAKCLKKKGEFEKAKKLWLKIRDVESHIELAKFYEHKQRDYNKALKHTEMALSKTKEKTPLFKELLIRKKRLISKSGYFDL</sequence>
<reference evidence="2 3" key="1">
    <citation type="journal article" date="2012" name="Extremophiles">
        <title>Thermotomaculum hydrothermale gen. nov., sp. nov., a novel heterotrophic thermophile within the phylum Acidobacteria from a deep-sea hydrothermal vent chimney in the Southern Okinawa Trough.</title>
        <authorList>
            <person name="Izumi H."/>
            <person name="Nunoura T."/>
            <person name="Miyazaki M."/>
            <person name="Mino S."/>
            <person name="Toki T."/>
            <person name="Takai K."/>
            <person name="Sako Y."/>
            <person name="Sawabe T."/>
            <person name="Nakagawa S."/>
        </authorList>
    </citation>
    <scope>NUCLEOTIDE SEQUENCE [LARGE SCALE GENOMIC DNA]</scope>
    <source>
        <strain evidence="2 3">AC55</strain>
    </source>
</reference>
<dbReference type="InterPro" id="IPR011990">
    <property type="entry name" value="TPR-like_helical_dom_sf"/>
</dbReference>
<dbReference type="InterPro" id="IPR038720">
    <property type="entry name" value="YprB_RNase_H-like_dom"/>
</dbReference>
<feature type="domain" description="YprB ribonuclease H-like" evidence="1">
    <location>
        <begin position="58"/>
        <end position="224"/>
    </location>
</feature>
<evidence type="ECO:0000259" key="1">
    <source>
        <dbReference type="Pfam" id="PF13482"/>
    </source>
</evidence>
<dbReference type="Gene3D" id="3.30.420.10">
    <property type="entry name" value="Ribonuclease H-like superfamily/Ribonuclease H"/>
    <property type="match status" value="1"/>
</dbReference>
<accession>A0A7R6PYQ7</accession>
<evidence type="ECO:0000313" key="2">
    <source>
        <dbReference type="EMBL" id="BBB32083.1"/>
    </source>
</evidence>
<keyword evidence="3" id="KW-1185">Reference proteome</keyword>
<dbReference type="Pfam" id="PF13482">
    <property type="entry name" value="RNase_H_2"/>
    <property type="match status" value="1"/>
</dbReference>
<dbReference type="KEGG" id="thyd:TTHT_0494"/>
<dbReference type="EMBL" id="AP017470">
    <property type="protein sequence ID" value="BBB32083.1"/>
    <property type="molecule type" value="Genomic_DNA"/>
</dbReference>
<dbReference type="SUPFAM" id="SSF53098">
    <property type="entry name" value="Ribonuclease H-like"/>
    <property type="match status" value="1"/>
</dbReference>
<dbReference type="Gene3D" id="1.25.40.10">
    <property type="entry name" value="Tetratricopeptide repeat domain"/>
    <property type="match status" value="1"/>
</dbReference>
<dbReference type="RefSeq" id="WP_201328422.1">
    <property type="nucleotide sequence ID" value="NZ_AP017470.1"/>
</dbReference>